<keyword evidence="2" id="KW-0732">Signal</keyword>
<dbReference type="EMBL" id="CAWUFR010000806">
    <property type="protein sequence ID" value="CAK6981327.1"/>
    <property type="molecule type" value="Genomic_DNA"/>
</dbReference>
<evidence type="ECO:0000256" key="5">
    <source>
        <dbReference type="ARBA" id="ARBA00023180"/>
    </source>
</evidence>
<sequence length="422" mass="47311">MKTFCLNSIVNTLLVAFLSVFYSTVFVTGASHAVCPTQPVEVVEDGVLTLQCRLEPQIDVSARTTDWKRLDLDGFVYSYRHKQDNHDAQMERYRGRTAFDRVGLSEGNLTLKIYSVQLNDSGQYRCYVPKLDTSCVITVKVVPKGQQMKAKGDESRTTRIPLDPDDPGRVDGGLSDGKGMKIVLGVVSFIAFVSGIAIGVVVLKRKTIQASHAVCPTQPIKAVEDGYVTLQCWLDPPIDVSARTSDWRRLDLNGIVYAYRDGQDLHDEQMERYKGRTTLIYEDLIKGNLTLKISSVQLNDSGQYRCYVPKLDTSCVMNVRVVPKDQLTSMKKGEDHITTRPPVYDVTETEDHDAAETRTHYLIAFPVFGFVVVFIGVLVKKRWRGEEAMTKSNNALQENRMNEKSEEGKNPGSIVINIQQDA</sequence>
<feature type="transmembrane region" description="Helical" evidence="8">
    <location>
        <begin position="182"/>
        <end position="203"/>
    </location>
</feature>
<feature type="domain" description="Ig-like" evidence="9">
    <location>
        <begin position="36"/>
        <end position="138"/>
    </location>
</feature>
<dbReference type="Proteomes" id="UP001314229">
    <property type="component" value="Unassembled WGS sequence"/>
</dbReference>
<dbReference type="InterPro" id="IPR003598">
    <property type="entry name" value="Ig_sub2"/>
</dbReference>
<evidence type="ECO:0000259" key="9">
    <source>
        <dbReference type="PROSITE" id="PS50835"/>
    </source>
</evidence>
<dbReference type="Pfam" id="PF07686">
    <property type="entry name" value="V-set"/>
    <property type="match status" value="2"/>
</dbReference>
<dbReference type="InterPro" id="IPR036179">
    <property type="entry name" value="Ig-like_dom_sf"/>
</dbReference>
<dbReference type="PANTHER" id="PTHR24100:SF151">
    <property type="entry name" value="ICOS LIGAND"/>
    <property type="match status" value="1"/>
</dbReference>
<feature type="domain" description="Ig-like" evidence="9">
    <location>
        <begin position="216"/>
        <end position="308"/>
    </location>
</feature>
<dbReference type="SMART" id="SM00408">
    <property type="entry name" value="IGc2"/>
    <property type="match status" value="2"/>
</dbReference>
<dbReference type="GO" id="GO:0005102">
    <property type="term" value="F:signaling receptor binding"/>
    <property type="evidence" value="ECO:0007669"/>
    <property type="project" value="TreeGrafter"/>
</dbReference>
<gene>
    <name evidence="10" type="ORF">FSCOSCO3_A027498</name>
</gene>
<dbReference type="FunFam" id="2.60.40.10:FF:000142">
    <property type="entry name" value="V-set domain-containing T-cell activation inhibitor 1"/>
    <property type="match status" value="2"/>
</dbReference>
<feature type="transmembrane region" description="Helical" evidence="8">
    <location>
        <begin position="6"/>
        <end position="27"/>
    </location>
</feature>
<comment type="caution">
    <text evidence="10">The sequence shown here is derived from an EMBL/GenBank/DDBJ whole genome shotgun (WGS) entry which is preliminary data.</text>
</comment>
<dbReference type="InterPro" id="IPR013106">
    <property type="entry name" value="Ig_V-set"/>
</dbReference>
<organism evidence="10 11">
    <name type="scientific">Scomber scombrus</name>
    <name type="common">Atlantic mackerel</name>
    <name type="synonym">Scomber vernalis</name>
    <dbReference type="NCBI Taxonomy" id="13677"/>
    <lineage>
        <taxon>Eukaryota</taxon>
        <taxon>Metazoa</taxon>
        <taxon>Chordata</taxon>
        <taxon>Craniata</taxon>
        <taxon>Vertebrata</taxon>
        <taxon>Euteleostomi</taxon>
        <taxon>Actinopterygii</taxon>
        <taxon>Neopterygii</taxon>
        <taxon>Teleostei</taxon>
        <taxon>Neoteleostei</taxon>
        <taxon>Acanthomorphata</taxon>
        <taxon>Pelagiaria</taxon>
        <taxon>Scombriformes</taxon>
        <taxon>Scombridae</taxon>
        <taxon>Scomber</taxon>
    </lineage>
</organism>
<comment type="subcellular location">
    <subcellularLocation>
        <location evidence="1">Membrane</location>
    </subcellularLocation>
</comment>
<feature type="compositionally biased region" description="Basic and acidic residues" evidence="7">
    <location>
        <begin position="400"/>
        <end position="409"/>
    </location>
</feature>
<keyword evidence="8" id="KW-0812">Transmembrane</keyword>
<evidence type="ECO:0000256" key="7">
    <source>
        <dbReference type="SAM" id="MobiDB-lite"/>
    </source>
</evidence>
<dbReference type="SMART" id="SM00409">
    <property type="entry name" value="IG"/>
    <property type="match status" value="2"/>
</dbReference>
<keyword evidence="5" id="KW-0325">Glycoprotein</keyword>
<evidence type="ECO:0000256" key="6">
    <source>
        <dbReference type="ARBA" id="ARBA00023319"/>
    </source>
</evidence>
<dbReference type="InterPro" id="IPR007110">
    <property type="entry name" value="Ig-like_dom"/>
</dbReference>
<dbReference type="GO" id="GO:0050863">
    <property type="term" value="P:regulation of T cell activation"/>
    <property type="evidence" value="ECO:0007669"/>
    <property type="project" value="UniProtKB-ARBA"/>
</dbReference>
<evidence type="ECO:0000256" key="1">
    <source>
        <dbReference type="ARBA" id="ARBA00004370"/>
    </source>
</evidence>
<dbReference type="GO" id="GO:0050852">
    <property type="term" value="P:T cell receptor signaling pathway"/>
    <property type="evidence" value="ECO:0007669"/>
    <property type="project" value="TreeGrafter"/>
</dbReference>
<evidence type="ECO:0000313" key="10">
    <source>
        <dbReference type="EMBL" id="CAK6981327.1"/>
    </source>
</evidence>
<name>A0AAV1QA41_SCOSC</name>
<dbReference type="GO" id="GO:1903037">
    <property type="term" value="P:regulation of leukocyte cell-cell adhesion"/>
    <property type="evidence" value="ECO:0007669"/>
    <property type="project" value="UniProtKB-ARBA"/>
</dbReference>
<dbReference type="GO" id="GO:0009897">
    <property type="term" value="C:external side of plasma membrane"/>
    <property type="evidence" value="ECO:0007669"/>
    <property type="project" value="TreeGrafter"/>
</dbReference>
<evidence type="ECO:0000256" key="8">
    <source>
        <dbReference type="SAM" id="Phobius"/>
    </source>
</evidence>
<dbReference type="AlphaFoldDB" id="A0AAV1QA41"/>
<feature type="region of interest" description="Disordered" evidence="7">
    <location>
        <begin position="394"/>
        <end position="422"/>
    </location>
</feature>
<feature type="transmembrane region" description="Helical" evidence="8">
    <location>
        <begin position="361"/>
        <end position="379"/>
    </location>
</feature>
<proteinExistence type="predicted"/>
<dbReference type="InterPro" id="IPR013783">
    <property type="entry name" value="Ig-like_fold"/>
</dbReference>
<evidence type="ECO:0000256" key="3">
    <source>
        <dbReference type="ARBA" id="ARBA00023136"/>
    </source>
</evidence>
<dbReference type="InterPro" id="IPR003599">
    <property type="entry name" value="Ig_sub"/>
</dbReference>
<accession>A0AAV1QA41</accession>
<dbReference type="InterPro" id="IPR050504">
    <property type="entry name" value="IgSF_BTN/MOG"/>
</dbReference>
<keyword evidence="4" id="KW-1015">Disulfide bond</keyword>
<evidence type="ECO:0000313" key="11">
    <source>
        <dbReference type="Proteomes" id="UP001314229"/>
    </source>
</evidence>
<keyword evidence="3 8" id="KW-0472">Membrane</keyword>
<keyword evidence="11" id="KW-1185">Reference proteome</keyword>
<keyword evidence="8" id="KW-1133">Transmembrane helix</keyword>
<reference evidence="10 11" key="1">
    <citation type="submission" date="2024-01" db="EMBL/GenBank/DDBJ databases">
        <authorList>
            <person name="Alioto T."/>
            <person name="Alioto T."/>
            <person name="Gomez Garrido J."/>
        </authorList>
    </citation>
    <scope>NUCLEOTIDE SEQUENCE [LARGE SCALE GENOMIC DNA]</scope>
</reference>
<dbReference type="PROSITE" id="PS50835">
    <property type="entry name" value="IG_LIKE"/>
    <property type="match status" value="2"/>
</dbReference>
<keyword evidence="6" id="KW-0393">Immunoglobulin domain</keyword>
<evidence type="ECO:0000256" key="4">
    <source>
        <dbReference type="ARBA" id="ARBA00023157"/>
    </source>
</evidence>
<feature type="region of interest" description="Disordered" evidence="7">
    <location>
        <begin position="148"/>
        <end position="169"/>
    </location>
</feature>
<dbReference type="SUPFAM" id="SSF48726">
    <property type="entry name" value="Immunoglobulin"/>
    <property type="match status" value="2"/>
</dbReference>
<evidence type="ECO:0000256" key="2">
    <source>
        <dbReference type="ARBA" id="ARBA00022729"/>
    </source>
</evidence>
<dbReference type="Gene3D" id="2.60.40.10">
    <property type="entry name" value="Immunoglobulins"/>
    <property type="match status" value="2"/>
</dbReference>
<dbReference type="GO" id="GO:0001817">
    <property type="term" value="P:regulation of cytokine production"/>
    <property type="evidence" value="ECO:0007669"/>
    <property type="project" value="TreeGrafter"/>
</dbReference>
<dbReference type="PANTHER" id="PTHR24100">
    <property type="entry name" value="BUTYROPHILIN"/>
    <property type="match status" value="1"/>
</dbReference>
<protein>
    <submittedName>
        <fullName evidence="10">Uncharacterized protein LOC122973027</fullName>
    </submittedName>
</protein>